<keyword evidence="5" id="KW-1185">Reference proteome</keyword>
<dbReference type="InterPro" id="IPR010994">
    <property type="entry name" value="RuvA_2-like"/>
</dbReference>
<dbReference type="PANTHER" id="PTHR21180:SF32">
    <property type="entry name" value="ENDONUCLEASE_EXONUCLEASE_PHOSPHATASE FAMILY DOMAIN-CONTAINING PROTEIN 1"/>
    <property type="match status" value="1"/>
</dbReference>
<feature type="transmembrane region" description="Helical" evidence="2">
    <location>
        <begin position="49"/>
        <end position="70"/>
    </location>
</feature>
<dbReference type="GO" id="GO:0003677">
    <property type="term" value="F:DNA binding"/>
    <property type="evidence" value="ECO:0007669"/>
    <property type="project" value="InterPro"/>
</dbReference>
<evidence type="ECO:0000313" key="5">
    <source>
        <dbReference type="Proteomes" id="UP000198881"/>
    </source>
</evidence>
<dbReference type="GO" id="GO:0015627">
    <property type="term" value="C:type II protein secretion system complex"/>
    <property type="evidence" value="ECO:0007669"/>
    <property type="project" value="TreeGrafter"/>
</dbReference>
<evidence type="ECO:0000313" key="4">
    <source>
        <dbReference type="EMBL" id="SFV22343.1"/>
    </source>
</evidence>
<dbReference type="SUPFAM" id="SSF47781">
    <property type="entry name" value="RuvA domain 2-like"/>
    <property type="match status" value="1"/>
</dbReference>
<proteinExistence type="predicted"/>
<protein>
    <submittedName>
        <fullName evidence="4">Competence protein ComEA</fullName>
    </submittedName>
</protein>
<dbReference type="PANTHER" id="PTHR21180">
    <property type="entry name" value="ENDONUCLEASE/EXONUCLEASE/PHOSPHATASE FAMILY DOMAIN-CONTAINING PROTEIN 1"/>
    <property type="match status" value="1"/>
</dbReference>
<feature type="compositionally biased region" description="Polar residues" evidence="1">
    <location>
        <begin position="94"/>
        <end position="112"/>
    </location>
</feature>
<dbReference type="GO" id="GO:0015628">
    <property type="term" value="P:protein secretion by the type II secretion system"/>
    <property type="evidence" value="ECO:0007669"/>
    <property type="project" value="TreeGrafter"/>
</dbReference>
<dbReference type="InterPro" id="IPR051675">
    <property type="entry name" value="Endo/Exo/Phosphatase_dom_1"/>
</dbReference>
<feature type="domain" description="Helix-hairpin-helix DNA-binding motif class 1" evidence="3">
    <location>
        <begin position="241"/>
        <end position="260"/>
    </location>
</feature>
<dbReference type="EMBL" id="FPCG01000004">
    <property type="protein sequence ID" value="SFV22343.1"/>
    <property type="molecule type" value="Genomic_DNA"/>
</dbReference>
<keyword evidence="2" id="KW-1133">Transmembrane helix</keyword>
<dbReference type="AlphaFoldDB" id="A0A1I7MKA0"/>
<dbReference type="RefSeq" id="WP_245760639.1">
    <property type="nucleotide sequence ID" value="NZ_FPCG01000004.1"/>
</dbReference>
<dbReference type="GO" id="GO:0006281">
    <property type="term" value="P:DNA repair"/>
    <property type="evidence" value="ECO:0007669"/>
    <property type="project" value="InterPro"/>
</dbReference>
<evidence type="ECO:0000259" key="3">
    <source>
        <dbReference type="SMART" id="SM00278"/>
    </source>
</evidence>
<dbReference type="Gene3D" id="3.10.560.10">
    <property type="entry name" value="Outer membrane lipoprotein wza domain like"/>
    <property type="match status" value="1"/>
</dbReference>
<dbReference type="InterPro" id="IPR019554">
    <property type="entry name" value="Soluble_ligand-bd"/>
</dbReference>
<dbReference type="Pfam" id="PF10531">
    <property type="entry name" value="SLBB"/>
    <property type="match status" value="1"/>
</dbReference>
<dbReference type="Pfam" id="PF12836">
    <property type="entry name" value="HHH_3"/>
    <property type="match status" value="1"/>
</dbReference>
<dbReference type="Proteomes" id="UP000198881">
    <property type="component" value="Unassembled WGS sequence"/>
</dbReference>
<organism evidence="4 5">
    <name type="scientific">Micrococcus terreus</name>
    <dbReference type="NCBI Taxonomy" id="574650"/>
    <lineage>
        <taxon>Bacteria</taxon>
        <taxon>Bacillati</taxon>
        <taxon>Actinomycetota</taxon>
        <taxon>Actinomycetes</taxon>
        <taxon>Micrococcales</taxon>
        <taxon>Micrococcaceae</taxon>
        <taxon>Micrococcus</taxon>
    </lineage>
</organism>
<gene>
    <name evidence="4" type="ORF">SAMN04487966_10453</name>
</gene>
<feature type="domain" description="Helix-hairpin-helix DNA-binding motif class 1" evidence="3">
    <location>
        <begin position="211"/>
        <end position="230"/>
    </location>
</feature>
<feature type="region of interest" description="Disordered" evidence="1">
    <location>
        <begin position="178"/>
        <end position="197"/>
    </location>
</feature>
<dbReference type="InterPro" id="IPR003583">
    <property type="entry name" value="Hlx-hairpin-Hlx_DNA-bd_motif"/>
</dbReference>
<keyword evidence="2" id="KW-0472">Membrane</keyword>
<feature type="region of interest" description="Disordered" evidence="1">
    <location>
        <begin position="92"/>
        <end position="115"/>
    </location>
</feature>
<evidence type="ECO:0000256" key="1">
    <source>
        <dbReference type="SAM" id="MobiDB-lite"/>
    </source>
</evidence>
<dbReference type="Gene3D" id="1.10.150.320">
    <property type="entry name" value="Photosystem II 12 kDa extrinsic protein"/>
    <property type="match status" value="1"/>
</dbReference>
<keyword evidence="2" id="KW-0812">Transmembrane</keyword>
<evidence type="ECO:0000256" key="2">
    <source>
        <dbReference type="SAM" id="Phobius"/>
    </source>
</evidence>
<sequence length="263" mass="26771">MPRHREGLHRSDITEAIDATVDPKGSGEELTDVEWEEAPPPAPLWRSRILIPAVLMIAVVAVVWWTVSWLTTPGISDSETVPASVPLSAGAASAESSVQRGSPTADGSSEQAQSDDEAIVHVAGQVRTPGIVRLPASSRVVDAVQAAGGPTDEARLDLVNLAAPLTDGAQILVPGSDDAATSPPGTVPSGAAAGAGGAGAATVNVNRADATALESLPGIGPALAQRIIDHREQVGPFGSFDDLDAVSGIGPAMLERLDGLVSW</sequence>
<accession>A0A1I7MKA0</accession>
<dbReference type="STRING" id="574650.SAMN04487966_10453"/>
<name>A0A1I7MKA0_9MICC</name>
<reference evidence="4 5" key="1">
    <citation type="submission" date="2016-10" db="EMBL/GenBank/DDBJ databases">
        <authorList>
            <person name="de Groot N.N."/>
        </authorList>
    </citation>
    <scope>NUCLEOTIDE SEQUENCE [LARGE SCALE GENOMIC DNA]</scope>
    <source>
        <strain evidence="4 5">CGMCC 1.7054</strain>
    </source>
</reference>
<dbReference type="SMART" id="SM00278">
    <property type="entry name" value="HhH1"/>
    <property type="match status" value="2"/>
</dbReference>